<keyword evidence="1" id="KW-0129">CBS domain</keyword>
<sequence>MKNNEALAEEGAVGLAIWVPSVTNRKKEIDNKSDTRNSPKGYSPVSPADENEGNWRQANAADGLELSVVGDAADHEAIDEELHLKNLKVSQVMSDSYLKNCALVVNQEGFLEGILTYGDIRRCLPEKSSNTSMRDSGFVDENTCLVSSVCTRSMTYRGRERGILTCYPNTSLAVAKELMEAKGIKQLPVVKRGGDRNRERKRRIVGLLYYDALWHCLRKEINHRKEVNRNRRENHLAVETANEH</sequence>
<dbReference type="Proteomes" id="UP000289738">
    <property type="component" value="Chromosome B01"/>
</dbReference>
<organism evidence="4 5">
    <name type="scientific">Arachis hypogaea</name>
    <name type="common">Peanut</name>
    <dbReference type="NCBI Taxonomy" id="3818"/>
    <lineage>
        <taxon>Eukaryota</taxon>
        <taxon>Viridiplantae</taxon>
        <taxon>Streptophyta</taxon>
        <taxon>Embryophyta</taxon>
        <taxon>Tracheophyta</taxon>
        <taxon>Spermatophyta</taxon>
        <taxon>Magnoliopsida</taxon>
        <taxon>eudicotyledons</taxon>
        <taxon>Gunneridae</taxon>
        <taxon>Pentapetalae</taxon>
        <taxon>rosids</taxon>
        <taxon>fabids</taxon>
        <taxon>Fabales</taxon>
        <taxon>Fabaceae</taxon>
        <taxon>Papilionoideae</taxon>
        <taxon>50 kb inversion clade</taxon>
        <taxon>dalbergioids sensu lato</taxon>
        <taxon>Dalbergieae</taxon>
        <taxon>Pterocarpus clade</taxon>
        <taxon>Arachis</taxon>
    </lineage>
</organism>
<evidence type="ECO:0000256" key="1">
    <source>
        <dbReference type="PROSITE-ProRule" id="PRU00703"/>
    </source>
</evidence>
<keyword evidence="5" id="KW-1185">Reference proteome</keyword>
<feature type="compositionally biased region" description="Basic and acidic residues" evidence="2">
    <location>
        <begin position="26"/>
        <end position="37"/>
    </location>
</feature>
<dbReference type="Gramene" id="arahy.Tifrunner.gnm2.ann2.Ah11g331600.1">
    <property type="protein sequence ID" value="arahy.Tifrunner.gnm2.ann2.Ah11g331600.1-CDS"/>
    <property type="gene ID" value="arahy.Tifrunner.gnm2.ann2.Ah11g331600"/>
</dbReference>
<dbReference type="SMART" id="SM00116">
    <property type="entry name" value="CBS"/>
    <property type="match status" value="1"/>
</dbReference>
<dbReference type="STRING" id="3818.A0A445AZN9"/>
<protein>
    <recommendedName>
        <fullName evidence="3">CBS domain-containing protein</fullName>
    </recommendedName>
</protein>
<dbReference type="PANTHER" id="PTHR43427">
    <property type="entry name" value="CHLORIDE CHANNEL PROTEIN CLC-E"/>
    <property type="match status" value="1"/>
</dbReference>
<dbReference type="PROSITE" id="PS51371">
    <property type="entry name" value="CBS"/>
    <property type="match status" value="1"/>
</dbReference>
<dbReference type="PANTHER" id="PTHR43427:SF3">
    <property type="entry name" value="CHLORIDE CHANNEL PROTEIN CLC-F"/>
    <property type="match status" value="1"/>
</dbReference>
<dbReference type="EMBL" id="SDMP01000011">
    <property type="protein sequence ID" value="RYR31860.1"/>
    <property type="molecule type" value="Genomic_DNA"/>
</dbReference>
<dbReference type="Gene3D" id="3.10.580.10">
    <property type="entry name" value="CBS-domain"/>
    <property type="match status" value="1"/>
</dbReference>
<evidence type="ECO:0000259" key="3">
    <source>
        <dbReference type="PROSITE" id="PS51371"/>
    </source>
</evidence>
<feature type="region of interest" description="Disordered" evidence="2">
    <location>
        <begin position="26"/>
        <end position="53"/>
    </location>
</feature>
<name>A0A445AZN9_ARAHY</name>
<accession>A0A445AZN9</accession>
<reference evidence="4 5" key="1">
    <citation type="submission" date="2019-01" db="EMBL/GenBank/DDBJ databases">
        <title>Sequencing of cultivated peanut Arachis hypogaea provides insights into genome evolution and oil improvement.</title>
        <authorList>
            <person name="Chen X."/>
        </authorList>
    </citation>
    <scope>NUCLEOTIDE SEQUENCE [LARGE SCALE GENOMIC DNA]</scope>
    <source>
        <strain evidence="5">cv. Fuhuasheng</strain>
        <tissue evidence="4">Leaves</tissue>
    </source>
</reference>
<evidence type="ECO:0000256" key="2">
    <source>
        <dbReference type="SAM" id="MobiDB-lite"/>
    </source>
</evidence>
<feature type="domain" description="CBS" evidence="3">
    <location>
        <begin position="154"/>
        <end position="226"/>
    </location>
</feature>
<evidence type="ECO:0000313" key="5">
    <source>
        <dbReference type="Proteomes" id="UP000289738"/>
    </source>
</evidence>
<dbReference type="InterPro" id="IPR046342">
    <property type="entry name" value="CBS_dom_sf"/>
</dbReference>
<dbReference type="Pfam" id="PF00571">
    <property type="entry name" value="CBS"/>
    <property type="match status" value="1"/>
</dbReference>
<dbReference type="GO" id="GO:0005794">
    <property type="term" value="C:Golgi apparatus"/>
    <property type="evidence" value="ECO:0007669"/>
    <property type="project" value="TreeGrafter"/>
</dbReference>
<gene>
    <name evidence="4" type="ORF">Ahy_B01g056794</name>
</gene>
<dbReference type="GO" id="GO:0009507">
    <property type="term" value="C:chloroplast"/>
    <property type="evidence" value="ECO:0007669"/>
    <property type="project" value="TreeGrafter"/>
</dbReference>
<proteinExistence type="predicted"/>
<comment type="caution">
    <text evidence="4">The sequence shown here is derived from an EMBL/GenBank/DDBJ whole genome shotgun (WGS) entry which is preliminary data.</text>
</comment>
<dbReference type="AlphaFoldDB" id="A0A445AZN9"/>
<dbReference type="SUPFAM" id="SSF54631">
    <property type="entry name" value="CBS-domain pair"/>
    <property type="match status" value="1"/>
</dbReference>
<dbReference type="InterPro" id="IPR050368">
    <property type="entry name" value="ClC-type_chloride_channel"/>
</dbReference>
<dbReference type="InterPro" id="IPR000644">
    <property type="entry name" value="CBS_dom"/>
</dbReference>
<evidence type="ECO:0000313" key="4">
    <source>
        <dbReference type="EMBL" id="RYR31860.1"/>
    </source>
</evidence>